<reference evidence="2 3" key="1">
    <citation type="submission" date="2013-11" db="EMBL/GenBank/DDBJ databases">
        <title>Metagenomic analysis of a methanogenic consortium involved in long chain n-alkane degradation.</title>
        <authorList>
            <person name="Davidova I.A."/>
            <person name="Callaghan A.V."/>
            <person name="Wawrik B."/>
            <person name="Pruitt S."/>
            <person name="Marks C."/>
            <person name="Duncan K.E."/>
            <person name="Suflita J.M."/>
        </authorList>
    </citation>
    <scope>NUCLEOTIDE SEQUENCE [LARGE SCALE GENOMIC DNA]</scope>
    <source>
        <strain evidence="2 3">SPR</strain>
    </source>
</reference>
<sequence>MAVDVDTEEDFLNALRLGSELFQGRFYVQPKLGAGHEMPAFRLNLMRLLVTVHNPVLDYQRLEKLVSSDVTLAYKLLRYINSPYFGVRTEVQSVRQAFSFLGEKALRNWISMVAMSASAQDKPDELVVLSLVRALFFSQTAEVAGLEYLKEEAFLAGLFSLLDAFFDKPMPEILEMIPVTREIKDALLHQSGILGALTSLTLAYEKGKWDEVGESLAKLGADKFELLPAYQRSLEQAHEMFELTADEKASNPA</sequence>
<dbReference type="SUPFAM" id="SSF109604">
    <property type="entry name" value="HD-domain/PDEase-like"/>
    <property type="match status" value="1"/>
</dbReference>
<keyword evidence="2" id="KW-0418">Kinase</keyword>
<keyword evidence="3" id="KW-1185">Reference proteome</keyword>
<dbReference type="InterPro" id="IPR052340">
    <property type="entry name" value="RNase_Y/CdgJ"/>
</dbReference>
<evidence type="ECO:0000313" key="2">
    <source>
        <dbReference type="EMBL" id="KIX11898.1"/>
    </source>
</evidence>
<dbReference type="PANTHER" id="PTHR33525:SF4">
    <property type="entry name" value="CYCLIC DI-GMP PHOSPHODIESTERASE CDGJ"/>
    <property type="match status" value="1"/>
</dbReference>
<keyword evidence="2" id="KW-0808">Transferase</keyword>
<dbReference type="EMBL" id="AZAC01000038">
    <property type="protein sequence ID" value="KIX11898.1"/>
    <property type="molecule type" value="Genomic_DNA"/>
</dbReference>
<dbReference type="STRING" id="1429043.X474_22040"/>
<evidence type="ECO:0000313" key="3">
    <source>
        <dbReference type="Proteomes" id="UP000032233"/>
    </source>
</evidence>
<evidence type="ECO:0000259" key="1">
    <source>
        <dbReference type="PROSITE" id="PS51833"/>
    </source>
</evidence>
<dbReference type="GO" id="GO:0016301">
    <property type="term" value="F:kinase activity"/>
    <property type="evidence" value="ECO:0007669"/>
    <property type="project" value="UniProtKB-KW"/>
</dbReference>
<dbReference type="Pfam" id="PF08668">
    <property type="entry name" value="HDOD"/>
    <property type="match status" value="1"/>
</dbReference>
<dbReference type="AlphaFoldDB" id="A0A0D2HMU3"/>
<proteinExistence type="predicted"/>
<dbReference type="PROSITE" id="PS51833">
    <property type="entry name" value="HDOD"/>
    <property type="match status" value="1"/>
</dbReference>
<name>A0A0D2HMU3_9BACT</name>
<organism evidence="2 3">
    <name type="scientific">Dethiosulfatarculus sandiegensis</name>
    <dbReference type="NCBI Taxonomy" id="1429043"/>
    <lineage>
        <taxon>Bacteria</taxon>
        <taxon>Pseudomonadati</taxon>
        <taxon>Thermodesulfobacteriota</taxon>
        <taxon>Desulfarculia</taxon>
        <taxon>Desulfarculales</taxon>
        <taxon>Desulfarculaceae</taxon>
        <taxon>Dethiosulfatarculus</taxon>
    </lineage>
</organism>
<dbReference type="Gene3D" id="1.10.3210.10">
    <property type="entry name" value="Hypothetical protein af1432"/>
    <property type="match status" value="1"/>
</dbReference>
<comment type="caution">
    <text evidence="2">The sequence shown here is derived from an EMBL/GenBank/DDBJ whole genome shotgun (WGS) entry which is preliminary data.</text>
</comment>
<dbReference type="PANTHER" id="PTHR33525">
    <property type="match status" value="1"/>
</dbReference>
<dbReference type="InterPro" id="IPR013976">
    <property type="entry name" value="HDOD"/>
</dbReference>
<dbReference type="Proteomes" id="UP000032233">
    <property type="component" value="Unassembled WGS sequence"/>
</dbReference>
<gene>
    <name evidence="2" type="ORF">X474_22040</name>
</gene>
<protein>
    <submittedName>
        <fullName evidence="2">Histidine kinase</fullName>
    </submittedName>
</protein>
<feature type="domain" description="HDOD" evidence="1">
    <location>
        <begin position="38"/>
        <end position="225"/>
    </location>
</feature>
<accession>A0A0D2HMU3</accession>
<dbReference type="InParanoid" id="A0A0D2HMU3"/>